<keyword evidence="3" id="KW-1185">Reference proteome</keyword>
<reference evidence="2" key="1">
    <citation type="submission" date="2021-06" db="EMBL/GenBank/DDBJ databases">
        <authorList>
            <person name="Kallberg Y."/>
            <person name="Tangrot J."/>
            <person name="Rosling A."/>
        </authorList>
    </citation>
    <scope>NUCLEOTIDE SEQUENCE</scope>
    <source>
        <strain evidence="2">IA702</strain>
    </source>
</reference>
<protein>
    <submittedName>
        <fullName evidence="2">11188_t:CDS:1</fullName>
    </submittedName>
</protein>
<evidence type="ECO:0000313" key="2">
    <source>
        <dbReference type="EMBL" id="CAG8524580.1"/>
    </source>
</evidence>
<name>A0A9N9ACW1_9GLOM</name>
<dbReference type="Proteomes" id="UP000789572">
    <property type="component" value="Unassembled WGS sequence"/>
</dbReference>
<dbReference type="EMBL" id="CAJVPJ010000437">
    <property type="protein sequence ID" value="CAG8524580.1"/>
    <property type="molecule type" value="Genomic_DNA"/>
</dbReference>
<evidence type="ECO:0000256" key="1">
    <source>
        <dbReference type="SAM" id="MobiDB-lite"/>
    </source>
</evidence>
<feature type="region of interest" description="Disordered" evidence="1">
    <location>
        <begin position="67"/>
        <end position="106"/>
    </location>
</feature>
<feature type="compositionally biased region" description="Polar residues" evidence="1">
    <location>
        <begin position="74"/>
        <end position="90"/>
    </location>
</feature>
<evidence type="ECO:0000313" key="3">
    <source>
        <dbReference type="Proteomes" id="UP000789572"/>
    </source>
</evidence>
<accession>A0A9N9ACW1</accession>
<comment type="caution">
    <text evidence="2">The sequence shown here is derived from an EMBL/GenBank/DDBJ whole genome shotgun (WGS) entry which is preliminary data.</text>
</comment>
<sequence>MPNRNSEEGSYYDISPEDICPAGGIHDYRNTLTYYFAFWDKLLFVRNQGEKRCLKCKQTENQAKMSVALEDYEQPSSTNTRDTNPSNVPSMPQPPAYAQTREEMRK</sequence>
<gene>
    <name evidence="2" type="ORF">POCULU_LOCUS3752</name>
</gene>
<dbReference type="AlphaFoldDB" id="A0A9N9ACW1"/>
<dbReference type="OrthoDB" id="2422364at2759"/>
<proteinExistence type="predicted"/>
<organism evidence="2 3">
    <name type="scientific">Paraglomus occultum</name>
    <dbReference type="NCBI Taxonomy" id="144539"/>
    <lineage>
        <taxon>Eukaryota</taxon>
        <taxon>Fungi</taxon>
        <taxon>Fungi incertae sedis</taxon>
        <taxon>Mucoromycota</taxon>
        <taxon>Glomeromycotina</taxon>
        <taxon>Glomeromycetes</taxon>
        <taxon>Paraglomerales</taxon>
        <taxon>Paraglomeraceae</taxon>
        <taxon>Paraglomus</taxon>
    </lineage>
</organism>